<reference evidence="4 5" key="1">
    <citation type="submission" date="2017-02" db="EMBL/GenBank/DDBJ databases">
        <authorList>
            <person name="Peterson S.W."/>
        </authorList>
    </citation>
    <scope>NUCLEOTIDE SEQUENCE [LARGE SCALE GENOMIC DNA]</scope>
    <source>
        <strain evidence="4 5">B Ar 00.02</strain>
    </source>
</reference>
<protein>
    <recommendedName>
        <fullName evidence="2">PF03932 family protein CutC</fullName>
    </recommendedName>
</protein>
<name>A0A1R4EYE1_9MICC</name>
<dbReference type="PANTHER" id="PTHR12598">
    <property type="entry name" value="COPPER HOMEOSTASIS PROTEIN CUTC"/>
    <property type="match status" value="1"/>
</dbReference>
<comment type="subcellular location">
    <subcellularLocation>
        <location evidence="2">Cytoplasm</location>
    </subcellularLocation>
</comment>
<feature type="region of interest" description="Disordered" evidence="3">
    <location>
        <begin position="209"/>
        <end position="255"/>
    </location>
</feature>
<evidence type="ECO:0000313" key="4">
    <source>
        <dbReference type="EMBL" id="SJM48625.1"/>
    </source>
</evidence>
<dbReference type="PANTHER" id="PTHR12598:SF0">
    <property type="entry name" value="COPPER HOMEOSTASIS PROTEIN CUTC HOMOLOG"/>
    <property type="match status" value="1"/>
</dbReference>
<dbReference type="GO" id="GO:0005507">
    <property type="term" value="F:copper ion binding"/>
    <property type="evidence" value="ECO:0007669"/>
    <property type="project" value="TreeGrafter"/>
</dbReference>
<dbReference type="Gene3D" id="3.20.20.380">
    <property type="entry name" value="Copper homeostasis (CutC) domain"/>
    <property type="match status" value="1"/>
</dbReference>
<keyword evidence="5" id="KW-1185">Reference proteome</keyword>
<proteinExistence type="inferred from homology"/>
<dbReference type="GO" id="GO:0005737">
    <property type="term" value="C:cytoplasm"/>
    <property type="evidence" value="ECO:0007669"/>
    <property type="project" value="UniProtKB-SubCell"/>
</dbReference>
<dbReference type="AlphaFoldDB" id="A0A1R4EYE1"/>
<evidence type="ECO:0000256" key="2">
    <source>
        <dbReference type="HAMAP-Rule" id="MF_00795"/>
    </source>
</evidence>
<dbReference type="InterPro" id="IPR005627">
    <property type="entry name" value="CutC-like"/>
</dbReference>
<dbReference type="HAMAP" id="MF_00795">
    <property type="entry name" value="CutC"/>
    <property type="match status" value="1"/>
</dbReference>
<keyword evidence="2" id="KW-0963">Cytoplasm</keyword>
<dbReference type="InterPro" id="IPR036822">
    <property type="entry name" value="CutC-like_dom_sf"/>
</dbReference>
<sequence length="255" mass="26294">MKLEIAVVDLPGALIAAEEGANRVELCADLEVGGLTPSTALLESCRGPLAGTTEIHPIIRCRPGNFVYSGEELGTMAEQIASCAARGADGVVFGALTPDGWIDRAGTRALLDAARWANPAMEITFHRAIDECRDPLEAIDLLAGLGFTRVLTSGAEDSVGAGLDLLARLVQRAAGRLQVMAGGGLVVEDIPALKAAGLDAVHLSARRKPAPVPAGAAAASPGVRTSTGTMPMVLTPSQETATDRELVKEARAASR</sequence>
<feature type="compositionally biased region" description="Polar residues" evidence="3">
    <location>
        <begin position="224"/>
        <end position="240"/>
    </location>
</feature>
<evidence type="ECO:0000313" key="5">
    <source>
        <dbReference type="Proteomes" id="UP000195913"/>
    </source>
</evidence>
<dbReference type="Proteomes" id="UP000195913">
    <property type="component" value="Unassembled WGS sequence"/>
</dbReference>
<accession>A0A1R4EYE1</accession>
<dbReference type="RefSeq" id="WP_086994345.1">
    <property type="nucleotide sequence ID" value="NZ_FUHW01000007.1"/>
</dbReference>
<feature type="compositionally biased region" description="Low complexity" evidence="3">
    <location>
        <begin position="213"/>
        <end position="223"/>
    </location>
</feature>
<organism evidence="4 5">
    <name type="scientific">Arthrobacter rhombi</name>
    <dbReference type="NCBI Taxonomy" id="71253"/>
    <lineage>
        <taxon>Bacteria</taxon>
        <taxon>Bacillati</taxon>
        <taxon>Actinomycetota</taxon>
        <taxon>Actinomycetes</taxon>
        <taxon>Micrococcales</taxon>
        <taxon>Micrococcaceae</taxon>
        <taxon>Arthrobacter</taxon>
    </lineage>
</organism>
<dbReference type="EMBL" id="FUHW01000007">
    <property type="protein sequence ID" value="SJM48625.1"/>
    <property type="molecule type" value="Genomic_DNA"/>
</dbReference>
<gene>
    <name evidence="2" type="primary">cutC</name>
    <name evidence="4" type="ORF">FM101_01365</name>
</gene>
<evidence type="ECO:0000256" key="1">
    <source>
        <dbReference type="ARBA" id="ARBA00007768"/>
    </source>
</evidence>
<dbReference type="SUPFAM" id="SSF110395">
    <property type="entry name" value="CutC-like"/>
    <property type="match status" value="1"/>
</dbReference>
<evidence type="ECO:0000256" key="3">
    <source>
        <dbReference type="SAM" id="MobiDB-lite"/>
    </source>
</evidence>
<feature type="compositionally biased region" description="Basic and acidic residues" evidence="3">
    <location>
        <begin position="241"/>
        <end position="255"/>
    </location>
</feature>
<dbReference type="Pfam" id="PF03932">
    <property type="entry name" value="CutC"/>
    <property type="match status" value="1"/>
</dbReference>
<comment type="caution">
    <text evidence="2">Once thought to be involved in copper homeostasis, experiments in E.coli have shown this is not the case.</text>
</comment>
<comment type="similarity">
    <text evidence="1 2">Belongs to the CutC family.</text>
</comment>